<dbReference type="PANTHER" id="PTHR11932">
    <property type="entry name" value="CULLIN"/>
    <property type="match status" value="1"/>
</dbReference>
<sequence length="737" mass="84525">MSLRPKRVDFNASFPAFRQELLNMFHSTTARAKVSGIDMFQQVYDLCTSYPKPHTELLFQSIGDLLREHVSGVLQTILSRDDVVTAYAREWEKYRVAANYANIICEYLNRMLLKMRPPFGDTKRPFSHGRYLKLSVEALAFHIWKETVLAGLQTHHGNRLVFQLLDWIRQDRDGHIVLHDVIYNAINSLVQLNQHTDQPLQLYIEMFENPYLEDTRDYYARESNTQIAQDRISCYMRKIHERLADEGARSARFCHPTSLERVIKECELQCITAHHRELYAEFRVILENERFADCILAYSLLSRSADGISAMLDIFENFIITIARDVIGRLGSSLTKDPREYAESLMSLQAKYMGMCDEVFAGNLAFTAAVDKAFRSIVNTAIPSTSSSAAELLARYCDLLLKRTAKGLVESEVDDKLSRMITLFKYLDDKDVFQKFYSRMIAKRLIYGTSVSEEAELNMLSRLKAACGVEYTSKLQRMFTDVTISNDLNVGFSKFAQLNSINLGTEFSILVLTAGSWPLSASASGFVLPSALEKSVSQFTTFYGKHHNGRKLTWLHHLARADVKINHMDKRYELNVSLYQLGVLLLFNVTPSLTIHDIIHQTKLNSSEVERILKIFVDINLLTVIDTQTYIVNHGFASKRTKIKINTALQTETPQEVTAARKAVDEDRKLYLQAAIVRIMKSRKELSHTQLVQQVIDQAKVNFAPSIPVIKRCIEQLIEKQYIDRVPHTRDRYVYIS</sequence>
<proteinExistence type="inferred from homology"/>
<accession>A0A0L0H5M6</accession>
<dbReference type="OMA" id="PRPVWND"/>
<evidence type="ECO:0000313" key="8">
    <source>
        <dbReference type="EMBL" id="KNC96018.1"/>
    </source>
</evidence>
<dbReference type="SUPFAM" id="SSF75632">
    <property type="entry name" value="Cullin homology domain"/>
    <property type="match status" value="1"/>
</dbReference>
<protein>
    <recommendedName>
        <fullName evidence="7">Cullin family profile domain-containing protein</fullName>
    </recommendedName>
</protein>
<dbReference type="FunFam" id="1.20.1310.10:FF:000012">
    <property type="entry name" value="Cullin 2"/>
    <property type="match status" value="1"/>
</dbReference>
<feature type="domain" description="Cullin family profile" evidence="7">
    <location>
        <begin position="388"/>
        <end position="617"/>
    </location>
</feature>
<reference evidence="8 9" key="1">
    <citation type="submission" date="2009-08" db="EMBL/GenBank/DDBJ databases">
        <title>The Genome Sequence of Spizellomyces punctatus strain DAOM BR117.</title>
        <authorList>
            <consortium name="The Broad Institute Genome Sequencing Platform"/>
            <person name="Russ C."/>
            <person name="Cuomo C."/>
            <person name="Shea T."/>
            <person name="Young S.K."/>
            <person name="Zeng Q."/>
            <person name="Koehrsen M."/>
            <person name="Haas B."/>
            <person name="Borodovsky M."/>
            <person name="Guigo R."/>
            <person name="Alvarado L."/>
            <person name="Berlin A."/>
            <person name="Bochicchio J."/>
            <person name="Borenstein D."/>
            <person name="Chapman S."/>
            <person name="Chen Z."/>
            <person name="Engels R."/>
            <person name="Freedman E."/>
            <person name="Gellesch M."/>
            <person name="Goldberg J."/>
            <person name="Griggs A."/>
            <person name="Gujja S."/>
            <person name="Heiman D."/>
            <person name="Hepburn T."/>
            <person name="Howarth C."/>
            <person name="Jen D."/>
            <person name="Larson L."/>
            <person name="Lewis B."/>
            <person name="Mehta T."/>
            <person name="Park D."/>
            <person name="Pearson M."/>
            <person name="Roberts A."/>
            <person name="Saif S."/>
            <person name="Shenoy N."/>
            <person name="Sisk P."/>
            <person name="Stolte C."/>
            <person name="Sykes S."/>
            <person name="Thomson T."/>
            <person name="Walk T."/>
            <person name="White J."/>
            <person name="Yandava C."/>
            <person name="Burger G."/>
            <person name="Gray M.W."/>
            <person name="Holland P.W.H."/>
            <person name="King N."/>
            <person name="Lang F.B.F."/>
            <person name="Roger A.J."/>
            <person name="Ruiz-Trillo I."/>
            <person name="Lander E."/>
            <person name="Nusbaum C."/>
        </authorList>
    </citation>
    <scope>NUCLEOTIDE SEQUENCE [LARGE SCALE GENOMIC DNA]</scope>
    <source>
        <strain evidence="8 9">DAOM BR117</strain>
    </source>
</reference>
<keyword evidence="4" id="KW-0832">Ubl conjugation</keyword>
<dbReference type="GO" id="GO:0031461">
    <property type="term" value="C:cullin-RING ubiquitin ligase complex"/>
    <property type="evidence" value="ECO:0007669"/>
    <property type="project" value="InterPro"/>
</dbReference>
<evidence type="ECO:0000256" key="6">
    <source>
        <dbReference type="RuleBase" id="RU003829"/>
    </source>
</evidence>
<dbReference type="GO" id="GO:0005634">
    <property type="term" value="C:nucleus"/>
    <property type="evidence" value="ECO:0007669"/>
    <property type="project" value="UniProtKB-ARBA"/>
</dbReference>
<evidence type="ECO:0000313" key="9">
    <source>
        <dbReference type="Proteomes" id="UP000053201"/>
    </source>
</evidence>
<dbReference type="GeneID" id="27691765"/>
<dbReference type="InterPro" id="IPR016157">
    <property type="entry name" value="Cullin_CS"/>
</dbReference>
<dbReference type="GO" id="GO:0031625">
    <property type="term" value="F:ubiquitin protein ligase binding"/>
    <property type="evidence" value="ECO:0007669"/>
    <property type="project" value="InterPro"/>
</dbReference>
<evidence type="ECO:0000256" key="3">
    <source>
        <dbReference type="ARBA" id="ARBA00022499"/>
    </source>
</evidence>
<dbReference type="Pfam" id="PF00888">
    <property type="entry name" value="Cullin"/>
    <property type="match status" value="1"/>
</dbReference>
<dbReference type="FunFam" id="1.20.1310.10:FF:000001">
    <property type="entry name" value="Cullin 3"/>
    <property type="match status" value="1"/>
</dbReference>
<dbReference type="PROSITE" id="PS50069">
    <property type="entry name" value="CULLIN_2"/>
    <property type="match status" value="1"/>
</dbReference>
<dbReference type="InterPro" id="IPR016158">
    <property type="entry name" value="Cullin_homology"/>
</dbReference>
<dbReference type="SMART" id="SM00182">
    <property type="entry name" value="CULLIN"/>
    <property type="match status" value="1"/>
</dbReference>
<organism evidence="8 9">
    <name type="scientific">Spizellomyces punctatus (strain DAOM BR117)</name>
    <dbReference type="NCBI Taxonomy" id="645134"/>
    <lineage>
        <taxon>Eukaryota</taxon>
        <taxon>Fungi</taxon>
        <taxon>Fungi incertae sedis</taxon>
        <taxon>Chytridiomycota</taxon>
        <taxon>Chytridiomycota incertae sedis</taxon>
        <taxon>Chytridiomycetes</taxon>
        <taxon>Spizellomycetales</taxon>
        <taxon>Spizellomycetaceae</taxon>
        <taxon>Spizellomyces</taxon>
    </lineage>
</organism>
<dbReference type="InterPro" id="IPR001373">
    <property type="entry name" value="Cullin_N"/>
</dbReference>
<evidence type="ECO:0000256" key="4">
    <source>
        <dbReference type="ARBA" id="ARBA00022843"/>
    </source>
</evidence>
<dbReference type="InterPro" id="IPR059120">
    <property type="entry name" value="Cullin-like_AB"/>
</dbReference>
<keyword evidence="9" id="KW-1185">Reference proteome</keyword>
<comment type="similarity">
    <text evidence="2 5 6">Belongs to the cullin family.</text>
</comment>
<evidence type="ECO:0000259" key="7">
    <source>
        <dbReference type="PROSITE" id="PS50069"/>
    </source>
</evidence>
<dbReference type="InterPro" id="IPR016159">
    <property type="entry name" value="Cullin_repeat-like_dom_sf"/>
</dbReference>
<dbReference type="Pfam" id="PF10557">
    <property type="entry name" value="Cullin_Nedd8"/>
    <property type="match status" value="1"/>
</dbReference>
<dbReference type="Gene3D" id="1.20.1310.10">
    <property type="entry name" value="Cullin Repeats"/>
    <property type="match status" value="4"/>
</dbReference>
<dbReference type="STRING" id="645134.A0A0L0H5M6"/>
<dbReference type="SMART" id="SM00884">
    <property type="entry name" value="Cullin_Nedd8"/>
    <property type="match status" value="1"/>
</dbReference>
<dbReference type="PROSITE" id="PS01256">
    <property type="entry name" value="CULLIN_1"/>
    <property type="match status" value="1"/>
</dbReference>
<dbReference type="EMBL" id="KQ257472">
    <property type="protein sequence ID" value="KNC96018.1"/>
    <property type="molecule type" value="Genomic_DNA"/>
</dbReference>
<keyword evidence="3" id="KW-1017">Isopeptide bond</keyword>
<dbReference type="FunFam" id="1.10.10.10:FF:000014">
    <property type="entry name" value="Cullin 1"/>
    <property type="match status" value="1"/>
</dbReference>
<evidence type="ECO:0000256" key="2">
    <source>
        <dbReference type="ARBA" id="ARBA00006019"/>
    </source>
</evidence>
<dbReference type="VEuPathDB" id="FungiDB:SPPG_08614"/>
<dbReference type="Gene3D" id="1.10.10.10">
    <property type="entry name" value="Winged helix-like DNA-binding domain superfamily/Winged helix DNA-binding domain"/>
    <property type="match status" value="1"/>
</dbReference>
<dbReference type="InterPro" id="IPR036317">
    <property type="entry name" value="Cullin_homology_sf"/>
</dbReference>
<dbReference type="InterPro" id="IPR019559">
    <property type="entry name" value="Cullin_neddylation_domain"/>
</dbReference>
<dbReference type="Pfam" id="PF26557">
    <property type="entry name" value="Cullin_AB"/>
    <property type="match status" value="1"/>
</dbReference>
<dbReference type="InterPro" id="IPR045093">
    <property type="entry name" value="Cullin"/>
</dbReference>
<dbReference type="AlphaFoldDB" id="A0A0L0H5M6"/>
<evidence type="ECO:0000256" key="5">
    <source>
        <dbReference type="PROSITE-ProRule" id="PRU00330"/>
    </source>
</evidence>
<name>A0A0L0H5M6_SPIPD</name>
<dbReference type="InParanoid" id="A0A0L0H5M6"/>
<dbReference type="eggNOG" id="KOG2284">
    <property type="taxonomic scope" value="Eukaryota"/>
</dbReference>
<comment type="pathway">
    <text evidence="1">Protein modification; protein ubiquitination.</text>
</comment>
<dbReference type="InterPro" id="IPR036388">
    <property type="entry name" value="WH-like_DNA-bd_sf"/>
</dbReference>
<dbReference type="RefSeq" id="XP_016604058.1">
    <property type="nucleotide sequence ID" value="XM_016756761.1"/>
</dbReference>
<dbReference type="Gene3D" id="3.30.230.130">
    <property type="entry name" value="Cullin, Chain C, Domain 2"/>
    <property type="match status" value="1"/>
</dbReference>
<dbReference type="OrthoDB" id="27073at2759"/>
<dbReference type="GO" id="GO:0006511">
    <property type="term" value="P:ubiquitin-dependent protein catabolic process"/>
    <property type="evidence" value="ECO:0007669"/>
    <property type="project" value="InterPro"/>
</dbReference>
<evidence type="ECO:0000256" key="1">
    <source>
        <dbReference type="ARBA" id="ARBA00004906"/>
    </source>
</evidence>
<gene>
    <name evidence="8" type="ORF">SPPG_08614</name>
</gene>
<dbReference type="SUPFAM" id="SSF74788">
    <property type="entry name" value="Cullin repeat-like"/>
    <property type="match status" value="1"/>
</dbReference>
<dbReference type="InterPro" id="IPR036390">
    <property type="entry name" value="WH_DNA-bd_sf"/>
</dbReference>
<dbReference type="Proteomes" id="UP000053201">
    <property type="component" value="Unassembled WGS sequence"/>
</dbReference>
<dbReference type="SUPFAM" id="SSF46785">
    <property type="entry name" value="Winged helix' DNA-binding domain"/>
    <property type="match status" value="1"/>
</dbReference>